<dbReference type="InterPro" id="IPR029479">
    <property type="entry name" value="Nitroreductase"/>
</dbReference>
<reference evidence="2 3" key="1">
    <citation type="submission" date="2015-10" db="EMBL/GenBank/DDBJ databases">
        <title>Genome sequencing and analysis of members of genus Stenotrophomonas.</title>
        <authorList>
            <person name="Patil P.P."/>
            <person name="Midha S."/>
            <person name="Patil P.B."/>
        </authorList>
    </citation>
    <scope>NUCLEOTIDE SEQUENCE [LARGE SCALE GENOMIC DNA]</scope>
    <source>
        <strain evidence="2 3">JCM 16536</strain>
    </source>
</reference>
<organism evidence="2 3">
    <name type="scientific">Stenotrophomonas panacihumi</name>
    <dbReference type="NCBI Taxonomy" id="676599"/>
    <lineage>
        <taxon>Bacteria</taxon>
        <taxon>Pseudomonadati</taxon>
        <taxon>Pseudomonadota</taxon>
        <taxon>Gammaproteobacteria</taxon>
        <taxon>Lysobacterales</taxon>
        <taxon>Lysobacteraceae</taxon>
        <taxon>Stenotrophomonas</taxon>
    </lineage>
</organism>
<feature type="domain" description="Nitroreductase" evidence="1">
    <location>
        <begin position="182"/>
        <end position="370"/>
    </location>
</feature>
<accession>A0A0R0AGJ9</accession>
<evidence type="ECO:0000313" key="3">
    <source>
        <dbReference type="Proteomes" id="UP000051802"/>
    </source>
</evidence>
<dbReference type="Pfam" id="PF00881">
    <property type="entry name" value="Nitroreductase"/>
    <property type="match status" value="1"/>
</dbReference>
<evidence type="ECO:0000313" key="2">
    <source>
        <dbReference type="EMBL" id="KRG40465.1"/>
    </source>
</evidence>
<protein>
    <submittedName>
        <fullName evidence="2">Dehydrogenase</fullName>
    </submittedName>
</protein>
<dbReference type="PANTHER" id="PTHR43745">
    <property type="entry name" value="NITROREDUCTASE MJ1384-RELATED"/>
    <property type="match status" value="1"/>
</dbReference>
<dbReference type="EMBL" id="LLXU01000098">
    <property type="protein sequence ID" value="KRG40465.1"/>
    <property type="molecule type" value="Genomic_DNA"/>
</dbReference>
<dbReference type="SUPFAM" id="SSF55469">
    <property type="entry name" value="FMN-dependent nitroreductase-like"/>
    <property type="match status" value="1"/>
</dbReference>
<dbReference type="NCBIfam" id="TIGR04511">
    <property type="entry name" value="SagB_rel_DH_2"/>
    <property type="match status" value="1"/>
</dbReference>
<dbReference type="Proteomes" id="UP000051802">
    <property type="component" value="Unassembled WGS sequence"/>
</dbReference>
<dbReference type="InterPro" id="IPR020051">
    <property type="entry name" value="SagB-type_dehydrogenase"/>
</dbReference>
<dbReference type="InterPro" id="IPR052544">
    <property type="entry name" value="Bacteriocin_Proc_Enz"/>
</dbReference>
<keyword evidence="3" id="KW-1185">Reference proteome</keyword>
<dbReference type="STRING" id="676599.ARC20_01560"/>
<dbReference type="AlphaFoldDB" id="A0A0R0AGJ9"/>
<dbReference type="Gene3D" id="3.40.109.10">
    <property type="entry name" value="NADH Oxidase"/>
    <property type="match status" value="1"/>
</dbReference>
<dbReference type="InterPro" id="IPR000415">
    <property type="entry name" value="Nitroreductase-like"/>
</dbReference>
<comment type="caution">
    <text evidence="2">The sequence shown here is derived from an EMBL/GenBank/DDBJ whole genome shotgun (WGS) entry which is preliminary data.</text>
</comment>
<dbReference type="RefSeq" id="WP_057647860.1">
    <property type="nucleotide sequence ID" value="NZ_LLXU01000098.1"/>
</dbReference>
<dbReference type="NCBIfam" id="TIGR03605">
    <property type="entry name" value="antibiot_sagB"/>
    <property type="match status" value="1"/>
</dbReference>
<name>A0A0R0AGJ9_9GAMM</name>
<dbReference type="CDD" id="cd02142">
    <property type="entry name" value="McbC_SagB-like_oxidoreductase"/>
    <property type="match status" value="1"/>
</dbReference>
<gene>
    <name evidence="2" type="ORF">ARC20_01560</name>
</gene>
<proteinExistence type="predicted"/>
<dbReference type="InterPro" id="IPR030965">
    <property type="entry name" value="SagB-rel_DH_2"/>
</dbReference>
<dbReference type="GO" id="GO:0016491">
    <property type="term" value="F:oxidoreductase activity"/>
    <property type="evidence" value="ECO:0007669"/>
    <property type="project" value="InterPro"/>
</dbReference>
<evidence type="ECO:0000259" key="1">
    <source>
        <dbReference type="Pfam" id="PF00881"/>
    </source>
</evidence>
<sequence>MHVRRCEVLVIEPQEAIEFEFESLLTGGDGLRRTLSWRALAPHIGQPVEVDAPQRELLGRISPSRWIPMSDLAEEIELATQLLELGLLVAKEQGVHDAHRERDERLRSAYWHPMGALLHAFTRWDEVDAVKNMKESGTETALEMRQVLGVPPAEARRLVPEDEALIRLPEVPHNSFDELMHRRVTCRNFDASRPVPLTVFSKIIERALAAQTKVEVTDDMVFLKKNVPSGGGLHPMEAYLIVQNVEGLAPGLYHYRADAHALEALPSPEGELSDFVMESVAQQHWFRDAHVLIVLAPRFDRTFWKYRQHAKGYRVVALEAGHISQTLYLSATDLGLGAFITGAINEQHLERALGLDPTTQGALAICGFGWRDKVMVTAELDPGSKIWA</sequence>
<dbReference type="PANTHER" id="PTHR43745:SF2">
    <property type="entry name" value="NITROREDUCTASE MJ1384-RELATED"/>
    <property type="match status" value="1"/>
</dbReference>